<dbReference type="RefSeq" id="WP_219202320.1">
    <property type="nucleotide sequence ID" value="NZ_JAHWQX010000003.1"/>
</dbReference>
<organism evidence="2 3">
    <name type="scientific">Pseudohoeflea coraliihabitans</name>
    <dbReference type="NCBI Taxonomy" id="2860393"/>
    <lineage>
        <taxon>Bacteria</taxon>
        <taxon>Pseudomonadati</taxon>
        <taxon>Pseudomonadota</taxon>
        <taxon>Alphaproteobacteria</taxon>
        <taxon>Hyphomicrobiales</taxon>
        <taxon>Rhizobiaceae</taxon>
        <taxon>Pseudohoeflea</taxon>
    </lineage>
</organism>
<dbReference type="EMBL" id="JAHWQX010000003">
    <property type="protein sequence ID" value="MBW3098359.1"/>
    <property type="molecule type" value="Genomic_DNA"/>
</dbReference>
<feature type="domain" description="Autotransporter" evidence="1">
    <location>
        <begin position="2134"/>
        <end position="2414"/>
    </location>
</feature>
<protein>
    <recommendedName>
        <fullName evidence="1">Autotransporter domain-containing protein</fullName>
    </recommendedName>
</protein>
<name>A0ABS6WQW6_9HYPH</name>
<evidence type="ECO:0000313" key="2">
    <source>
        <dbReference type="EMBL" id="MBW3098359.1"/>
    </source>
</evidence>
<comment type="caution">
    <text evidence="2">The sequence shown here is derived from an EMBL/GenBank/DDBJ whole genome shotgun (WGS) entry which is preliminary data.</text>
</comment>
<evidence type="ECO:0000259" key="1">
    <source>
        <dbReference type="PROSITE" id="PS51208"/>
    </source>
</evidence>
<keyword evidence="3" id="KW-1185">Reference proteome</keyword>
<dbReference type="InterPro" id="IPR005546">
    <property type="entry name" value="Autotransporte_beta"/>
</dbReference>
<reference evidence="2" key="1">
    <citation type="submission" date="2021-07" db="EMBL/GenBank/DDBJ databases">
        <title>Pseudohoeflea marina sp. nov. a polyhydroxyalcanoate-producing bacterium.</title>
        <authorList>
            <person name="Zheng W."/>
            <person name="Yu S."/>
            <person name="Huang Y."/>
        </authorList>
    </citation>
    <scope>NUCLEOTIDE SEQUENCE</scope>
    <source>
        <strain evidence="2">DP4N28-3</strain>
    </source>
</reference>
<sequence length="2414" mass="229057">MPHPKGLTNAVIDAGEEVLDAGEEVIDAGEEVIDAGERLIDASGRTIPFHKRLAPSCRYFKRAFAALVATLLYLLPFQDVPAARAANSGCSVSGSVANCPDVPADGIRYGSGVKTINITDFAGDSTNVQWGVIGIHLYENGANGSSATSTSFTNQVHLDLVPDDDNTPDTWVVANSAGQPVLSGGYHIIVTGTNSFSINGTPYNGTQLAQHLASTSSSSGGTVSGSLTVNNPSPFPGSTGAITTIDAVGILVRSNGGNGGSGGCSSVLVYTWCDDGDRGGHAGSVVVNSNGAITVNSQSRYGVAAISKGGRGGNGGGSFGVFASDAGAGGNGGRGGQVQVILGTQSDIRTSGKYGHGVYAISHGGIGGGGGEPYGAYAGGDEGGRGGNGGNVRVENHGSISTTGQAAYGVNASSVGGAAGDGSDAFGIGADGGEGGGASLGGTVTVVNSGSVTTTNSGSTGIFVQSVGGGGGDGGSSGGVFAVGGNGASGGNGGVVTVFNSGSVSTGGAVGGAGDDAVGVFLQSVGGGGGNGGGATAVGAGVSLAIGGNGAIGGAGSTVTYNPLDGAPDANGLDAATISTTGDRSHGIQAQSVGGGGGNGGYAYSGTAPVGGISASIALGGKGGPGGASGAVTVNEKGVITTAGDQSIGLFAQSVGGGGGNGGGSVGVAAGGGYNLSLAIGGKGGAGGASNTVNVDSVGRIATQGKLSHGIMAQSVGGGGGNGGFSVAASLGGFSGSVALGGAAGVGGAGKSVTVNAAAGDVTDAGISTEGQGAIGIFAQSVGGGGGNGGVAGTVSAGSGAVGVSLGGAGGGGATGGTVGVTNRNTITTRGDTASGIFAQSVGGGGGNGGAALSGTGGVVGISVAVGGSGGGGSNGGVVTVDNFGAITTGYQTVTQVGGEDVTEHFGSRAYGIFAQSVGGGGGNGGFAIAGAVGVSIPDVPAGAFAISVGGAGGGASNGNTVTVNNHGDIETFGLGSHAIFAQSVGGGGGNGGFAGSVAMTVGSGAAVGIGVGGRGSGGGNGGVVTVNADDALKSIITHADGANGIHAQSVGGGGGDGGFAMSGAFGFSAEKSVNVAVAIGGAGGAGGTGNEVNVTTRQAITTYGHTAHGVMAQSVGGGGGNGGMAVSGTLAFSESAGQVGVSVGGAGGSGSIANTVRVDNFGAITTWGSDSIGILGQSIGGSGGNGGLSIAAQMTGTSKLGATIGVAIGGGAGNGNYGGEVHVSNRALSSILTNGMGSHGIKAQSIGGGGGNGGMAVTAQLGVSSGSADQASKTLNVGASVGGSGGTGGYGNLVHVINNGTVTVKGLAATGIFAQSVGGGGGDGGGAVSAIGMLTDSTNASSRSLVATVAIGGSGGSGNHGGAVTVDNNGAIVTEGASGYGVYAQSVGGGGGIGGRANTMQMVLSKPLVDGEDKTTNKNNMSLSVSVGGDGGSGSDGGDVTINNHGTIETHGELADGINAQSIGAGGGHGGNGAMGPAGLFPLPGGTLVVQKVLEKGFGLESSVPIYKNVQIAVGGSSGATGDGGIVEVNNDKNITTHGSNSNAIFAQSVGGGGGVGGKAIVGATGLLGLGGEGSGGGDGKRVTVNQSGGATIETFGVSSYGISAQSVGGGGGIAGNVDRMFASEMKVGPLDLPSLNAGVGLAFGRGAGGGGDGGQVDVDVDGIIKTHGNSAAAIFAQSVGGGGGMLGELGNEIGGVSILSFQIGSKGDVGNAGQVDVDLTGTIMTAGNSATGIFAQSAAGAAGGGHAGTAGNVNIAIDGSVLTGQLLVPDEDGTTDAPLRGLGSAAIFAQSVAGSNTGNGNVTVTISGSESMIMGGRSQRLNSTDGYVGVGVWVMDGKTNTITNHGTISTIDGVDNGYAILAQGSDATHTGGDENVQNFGTVTGSFDLGAGSNSFVNNVGGVFNAGRFASVGGGNTLSNAGLLNPGGSRRVMTSTVTGGFTQTATGTYGVDMDLALTTLTPAVPYAPNEADALLGDSLMTFDGGVDLTLLNIGNALPGEHKALLARSSTSVSAGGLTLTAPASAVATYALDTSVATDLSLDYAIDFSPDGMNANQSAIGEYINQVQLAGGAVTLEPVVEALFNLPDLETYSTTLNQLTPEPYAVNQIAAITGSMQFQDSLMSCRVYGGTDRFNAEGECAWASGFGGKAERDATAGNLAYESSWASLSMGAQTALNETFRVGLGLSYASSHFDVGENAGGSGEHWQLGGVIKAVRDGTTVAASLTAGTSRFAMGRLVALPAGPSYALSGEQQVDYVAGHARISHTIASGNSYIRPYGDIGLTHVRSHGFSETGGPIALDVNGGHDTFATVEAAVEVGTEVQASGQMVIRPFASVGVLAFPAGTAPRVSATFRDAPAAAAPFTTEGEIDSVFADARLGMDLVADSGVSLRAVGEFQLGENTRSYGGNFKLGLPF</sequence>
<evidence type="ECO:0000313" key="3">
    <source>
        <dbReference type="Proteomes" id="UP001430804"/>
    </source>
</evidence>
<dbReference type="Proteomes" id="UP001430804">
    <property type="component" value="Unassembled WGS sequence"/>
</dbReference>
<gene>
    <name evidence="2" type="ORF">KY465_13820</name>
</gene>
<accession>A0ABS6WQW6</accession>
<dbReference type="SMART" id="SM00869">
    <property type="entry name" value="Autotransporter"/>
    <property type="match status" value="1"/>
</dbReference>
<proteinExistence type="predicted"/>
<dbReference type="PROSITE" id="PS51208">
    <property type="entry name" value="AUTOTRANSPORTER"/>
    <property type="match status" value="1"/>
</dbReference>